<reference evidence="2" key="1">
    <citation type="journal article" date="2021" name="Proc. Natl. Acad. Sci. U.S.A.">
        <title>Three genomes in the algal genus Volvox reveal the fate of a haploid sex-determining region after a transition to homothallism.</title>
        <authorList>
            <person name="Yamamoto K."/>
            <person name="Hamaji T."/>
            <person name="Kawai-Toyooka H."/>
            <person name="Matsuzaki R."/>
            <person name="Takahashi F."/>
            <person name="Nishimura Y."/>
            <person name="Kawachi M."/>
            <person name="Noguchi H."/>
            <person name="Minakuchi Y."/>
            <person name="Umen J.G."/>
            <person name="Toyoda A."/>
            <person name="Nozaki H."/>
        </authorList>
    </citation>
    <scope>NUCLEOTIDE SEQUENCE</scope>
    <source>
        <strain evidence="2">NIES-3780</strain>
    </source>
</reference>
<feature type="non-terminal residue" evidence="2">
    <location>
        <position position="356"/>
    </location>
</feature>
<gene>
    <name evidence="2" type="ORF">Vafri_9435</name>
</gene>
<feature type="region of interest" description="Disordered" evidence="1">
    <location>
        <begin position="1"/>
        <end position="40"/>
    </location>
</feature>
<feature type="compositionally biased region" description="Basic residues" evidence="1">
    <location>
        <begin position="151"/>
        <end position="165"/>
    </location>
</feature>
<comment type="caution">
    <text evidence="2">The sequence shown here is derived from an EMBL/GenBank/DDBJ whole genome shotgun (WGS) entry which is preliminary data.</text>
</comment>
<feature type="non-terminal residue" evidence="2">
    <location>
        <position position="1"/>
    </location>
</feature>
<evidence type="ECO:0000256" key="1">
    <source>
        <dbReference type="SAM" id="MobiDB-lite"/>
    </source>
</evidence>
<evidence type="ECO:0000313" key="3">
    <source>
        <dbReference type="Proteomes" id="UP000747399"/>
    </source>
</evidence>
<accession>A0A8J4B498</accession>
<keyword evidence="3" id="KW-1185">Reference proteome</keyword>
<evidence type="ECO:0000313" key="2">
    <source>
        <dbReference type="EMBL" id="GIL53809.1"/>
    </source>
</evidence>
<feature type="region of interest" description="Disordered" evidence="1">
    <location>
        <begin position="151"/>
        <end position="227"/>
    </location>
</feature>
<feature type="compositionally biased region" description="Basic and acidic residues" evidence="1">
    <location>
        <begin position="296"/>
        <end position="312"/>
    </location>
</feature>
<protein>
    <submittedName>
        <fullName evidence="2">Uncharacterized protein</fullName>
    </submittedName>
</protein>
<feature type="compositionally biased region" description="Basic and acidic residues" evidence="1">
    <location>
        <begin position="190"/>
        <end position="209"/>
    </location>
</feature>
<dbReference type="Proteomes" id="UP000747399">
    <property type="component" value="Unassembled WGS sequence"/>
</dbReference>
<feature type="compositionally biased region" description="Pro residues" evidence="1">
    <location>
        <begin position="273"/>
        <end position="282"/>
    </location>
</feature>
<feature type="region of interest" description="Disordered" evidence="1">
    <location>
        <begin position="336"/>
        <end position="356"/>
    </location>
</feature>
<dbReference type="AlphaFoldDB" id="A0A8J4B498"/>
<name>A0A8J4B498_9CHLO</name>
<proteinExistence type="predicted"/>
<dbReference type="EMBL" id="BNCO01000016">
    <property type="protein sequence ID" value="GIL53809.1"/>
    <property type="molecule type" value="Genomic_DNA"/>
</dbReference>
<organism evidence="2 3">
    <name type="scientific">Volvox africanus</name>
    <dbReference type="NCBI Taxonomy" id="51714"/>
    <lineage>
        <taxon>Eukaryota</taxon>
        <taxon>Viridiplantae</taxon>
        <taxon>Chlorophyta</taxon>
        <taxon>core chlorophytes</taxon>
        <taxon>Chlorophyceae</taxon>
        <taxon>CS clade</taxon>
        <taxon>Chlamydomonadales</taxon>
        <taxon>Volvocaceae</taxon>
        <taxon>Volvox</taxon>
    </lineage>
</organism>
<feature type="region of interest" description="Disordered" evidence="1">
    <location>
        <begin position="269"/>
        <end position="316"/>
    </location>
</feature>
<sequence>PTSTSGGRGPFARHYANDGSPMGLLSGGGSRGSSDGAGTSAYMTAADKYDNTNIGILPPLPFPLPVPSRDGAPGNGSAVHGLGYLTDDGDGVAAANVMALPDTASVAGGDSGRLMATVAAGGGLSSSGHGDVVGGGKTSWWEIEQLGHDHHHYPHPLQRHPHHSQHPLTPPLLEDQDAQRHLYPPGLQQPEKEPYRIDPWVSRKDKAQEVDPSWQSGDDPAKINDDTPASANAVVQQVVLGRRGDVRGAVVADATLGNGGAAMLSQADLPRLSLPPPPPPSSLPAQAQQPARRRHWVSDRPTGRARKMEKPYDLGTVNESTGAAAVATVTATAADMATARLRRRHEHQRRGSPDPP</sequence>